<gene>
    <name evidence="1" type="ORF">D5086_018832</name>
</gene>
<protein>
    <submittedName>
        <fullName evidence="1">Uncharacterized protein</fullName>
    </submittedName>
</protein>
<name>A0ACC4BRE0_POPAL</name>
<organism evidence="1 2">
    <name type="scientific">Populus alba</name>
    <name type="common">White poplar</name>
    <dbReference type="NCBI Taxonomy" id="43335"/>
    <lineage>
        <taxon>Eukaryota</taxon>
        <taxon>Viridiplantae</taxon>
        <taxon>Streptophyta</taxon>
        <taxon>Embryophyta</taxon>
        <taxon>Tracheophyta</taxon>
        <taxon>Spermatophyta</taxon>
        <taxon>Magnoliopsida</taxon>
        <taxon>eudicotyledons</taxon>
        <taxon>Gunneridae</taxon>
        <taxon>Pentapetalae</taxon>
        <taxon>rosids</taxon>
        <taxon>fabids</taxon>
        <taxon>Malpighiales</taxon>
        <taxon>Salicaceae</taxon>
        <taxon>Saliceae</taxon>
        <taxon>Populus</taxon>
    </lineage>
</organism>
<evidence type="ECO:0000313" key="2">
    <source>
        <dbReference type="Proteomes" id="UP000309997"/>
    </source>
</evidence>
<accession>A0ACC4BRE0</accession>
<dbReference type="Proteomes" id="UP000309997">
    <property type="component" value="Unassembled WGS sequence"/>
</dbReference>
<comment type="caution">
    <text evidence="1">The sequence shown here is derived from an EMBL/GenBank/DDBJ whole genome shotgun (WGS) entry which is preliminary data.</text>
</comment>
<keyword evidence="2" id="KW-1185">Reference proteome</keyword>
<evidence type="ECO:0000313" key="1">
    <source>
        <dbReference type="EMBL" id="KAL3580997.1"/>
    </source>
</evidence>
<dbReference type="EMBL" id="RCHU02000009">
    <property type="protein sequence ID" value="KAL3580997.1"/>
    <property type="molecule type" value="Genomic_DNA"/>
</dbReference>
<proteinExistence type="predicted"/>
<sequence>MKVRPGLGGFVEDPDSAGGLIEGLVEFAKKWVPRREWGNAGVQLMVSGKEMVGLEGKVKERILEVCRKVLRASGFAFKDEWARVIEEEERGVYSWVAVNYVHGSLGSEADKTTGIVELDGNSLQITFASREVAQVQSSRKIKLARVIYNLQAQSLPKFGQDAAWESLHERHSSRDVSSSSIYREGFVGNPCIPQGYELASNTSGPKLLMSHGTGNFTACRLEVRALLKSRQEKCLRPPCNIDSPFFMRLQGNPVSQDNLFFASEFFGLVPRVSLFELEAAGKHYCEDDWDRLKDQHHGIDDLDLLRYCFSSAYTVALLHDSLGISMNDKRIGFANHTGSVPFDWTLGAFIFQSMLEPFESEINNPDEIVGNESQPQIILLKEGTDTSQGKAQLLSNINACTAVADVVRTTLGPRGMDKLIHDDKGNVTISNDGATIMKLLDIIHPAAKILVDIAKSQDSEVGDGTTTVVLLAGEFLKEAKPFVEDGVHPQNLIRSYRTACNLAIEKVKELASSIEGKSLEEKKSLLAKCAATTLSSKLIGGEKEFFASMVVDAVIAIGNDDRLNMIGIKKVPGGNMRDSFLVNGVAFKKTFSYAGFEQQPKKFVNPKILLLNIELELKSEKENAEIRLSDPSQYQSIVDAEWNIIYDKLDKCAQSGAKIVLSRLAIGDLATQYFADRDIFCAGRVSEEDLQRVAAATGGTVQTTINNVIDEVLGTCEIFEEKQVGNERFNIFNGCPSGTTATIVLRGGADQFIEEAERSLHDAIMIVRRAMKNSTVVAGGGAIDMEISRYLRQHARTIAGKSQLFINSYAKALEVIPRQLCDNAGFDATDVLNKLRQKHALPSGEGAPYGVDINTGGIADSFANFVWEPAVVKINAINAATEAACLILSVDETVKNPKSESAQGEAAAGAMGGRGGGGFRGLGSGMRRR</sequence>
<reference evidence="1 2" key="1">
    <citation type="journal article" date="2024" name="Plant Biotechnol. J.">
        <title>Genome and CRISPR/Cas9 system of a widespread forest tree (Populus alba) in the world.</title>
        <authorList>
            <person name="Liu Y.J."/>
            <person name="Jiang P.F."/>
            <person name="Han X.M."/>
            <person name="Li X.Y."/>
            <person name="Wang H.M."/>
            <person name="Wang Y.J."/>
            <person name="Wang X.X."/>
            <person name="Zeng Q.Y."/>
        </authorList>
    </citation>
    <scope>NUCLEOTIDE SEQUENCE [LARGE SCALE GENOMIC DNA]</scope>
    <source>
        <strain evidence="2">cv. PAL-ZL1</strain>
    </source>
</reference>